<dbReference type="Pfam" id="PF13520">
    <property type="entry name" value="AA_permease_2"/>
    <property type="match status" value="1"/>
</dbReference>
<organism evidence="6 7">
    <name type="scientific">Arctia plantaginis</name>
    <name type="common">Wood tiger moth</name>
    <name type="synonym">Phalaena plantaginis</name>
    <dbReference type="NCBI Taxonomy" id="874455"/>
    <lineage>
        <taxon>Eukaryota</taxon>
        <taxon>Metazoa</taxon>
        <taxon>Ecdysozoa</taxon>
        <taxon>Arthropoda</taxon>
        <taxon>Hexapoda</taxon>
        <taxon>Insecta</taxon>
        <taxon>Pterygota</taxon>
        <taxon>Neoptera</taxon>
        <taxon>Endopterygota</taxon>
        <taxon>Lepidoptera</taxon>
        <taxon>Glossata</taxon>
        <taxon>Ditrysia</taxon>
        <taxon>Noctuoidea</taxon>
        <taxon>Erebidae</taxon>
        <taxon>Arctiinae</taxon>
        <taxon>Arctia</taxon>
    </lineage>
</organism>
<dbReference type="OrthoDB" id="5982228at2759"/>
<evidence type="ECO:0000313" key="6">
    <source>
        <dbReference type="EMBL" id="CAB3246450.1"/>
    </source>
</evidence>
<dbReference type="PANTHER" id="PTHR11785">
    <property type="entry name" value="AMINO ACID TRANSPORTER"/>
    <property type="match status" value="1"/>
</dbReference>
<dbReference type="InterPro" id="IPR002293">
    <property type="entry name" value="AA/rel_permease1"/>
</dbReference>
<dbReference type="EMBL" id="CADEBC010000525">
    <property type="protein sequence ID" value="CAB3246450.1"/>
    <property type="molecule type" value="Genomic_DNA"/>
</dbReference>
<evidence type="ECO:0000256" key="2">
    <source>
        <dbReference type="ARBA" id="ARBA00022692"/>
    </source>
</evidence>
<accession>A0A8S1AJI1</accession>
<dbReference type="PANTHER" id="PTHR11785:SF514">
    <property type="entry name" value="B(0,+)-TYPE AMINO ACID TRANSPORTER 1-LIKE PROTEIN"/>
    <property type="match status" value="1"/>
</dbReference>
<feature type="transmembrane region" description="Helical" evidence="5">
    <location>
        <begin position="289"/>
        <end position="309"/>
    </location>
</feature>
<comment type="subcellular location">
    <subcellularLocation>
        <location evidence="1">Membrane</location>
        <topology evidence="1">Multi-pass membrane protein</topology>
    </subcellularLocation>
</comment>
<protein>
    <recommendedName>
        <fullName evidence="8">B(0,+)-type amino acid transporter 1</fullName>
    </recommendedName>
</protein>
<feature type="transmembrane region" description="Helical" evidence="5">
    <location>
        <begin position="202"/>
        <end position="223"/>
    </location>
</feature>
<sequence length="338" mass="36880">MTYINITSVKLFVKVQNIFGVCKVFACLVVIGGGIYEIARGNTGNLDKGFEGSNWNPGSIALALYSGLWAYDGWNSVTVVTEEIINPGTVTVVTEEIINPGTNVPLSISIAVPLITALYVFMNVAYMAVLNFSEMTSVPAVAVAFGARVLGPASFLIPLGVAVSTFGCAMSVQFGVTRVCYTAARGGHMLEALSYVNIKRMTPAPAVAFQALLTTLFIIVGNINTLIEFASWFLWFFYGLAMVALLVLRRTQATKPRPYKVPTVVPCFVVVVAIFLTVFPIVHNPSVKYLMAIGFIILGVSLYTVFVYYKKTPYTILRKLTFLTQVLFESVPPTDRQD</sequence>
<reference evidence="6 7" key="1">
    <citation type="submission" date="2020-04" db="EMBL/GenBank/DDBJ databases">
        <authorList>
            <person name="Wallbank WR R."/>
            <person name="Pardo Diaz C."/>
            <person name="Kozak K."/>
            <person name="Martin S."/>
            <person name="Jiggins C."/>
            <person name="Moest M."/>
            <person name="Warren A I."/>
            <person name="Byers J.R.P. K."/>
            <person name="Montejo-Kovacevich G."/>
            <person name="Yen C E."/>
        </authorList>
    </citation>
    <scope>NUCLEOTIDE SEQUENCE [LARGE SCALE GENOMIC DNA]</scope>
</reference>
<feature type="transmembrane region" description="Helical" evidence="5">
    <location>
        <begin position="18"/>
        <end position="39"/>
    </location>
</feature>
<gene>
    <name evidence="6" type="ORF">APLA_LOCUS10879</name>
</gene>
<dbReference type="InterPro" id="IPR050598">
    <property type="entry name" value="AminoAcid_Transporter"/>
</dbReference>
<keyword evidence="7" id="KW-1185">Reference proteome</keyword>
<dbReference type="AlphaFoldDB" id="A0A8S1AJI1"/>
<dbReference type="PIRSF" id="PIRSF006060">
    <property type="entry name" value="AA_transporter"/>
    <property type="match status" value="1"/>
</dbReference>
<evidence type="ECO:0000256" key="5">
    <source>
        <dbReference type="SAM" id="Phobius"/>
    </source>
</evidence>
<evidence type="ECO:0000313" key="7">
    <source>
        <dbReference type="Proteomes" id="UP000494106"/>
    </source>
</evidence>
<evidence type="ECO:0008006" key="8">
    <source>
        <dbReference type="Google" id="ProtNLM"/>
    </source>
</evidence>
<dbReference type="Gene3D" id="1.20.1740.10">
    <property type="entry name" value="Amino acid/polyamine transporter I"/>
    <property type="match status" value="1"/>
</dbReference>
<feature type="transmembrane region" description="Helical" evidence="5">
    <location>
        <begin position="261"/>
        <end position="283"/>
    </location>
</feature>
<evidence type="ECO:0000256" key="4">
    <source>
        <dbReference type="ARBA" id="ARBA00023136"/>
    </source>
</evidence>
<feature type="transmembrane region" description="Helical" evidence="5">
    <location>
        <begin position="229"/>
        <end position="249"/>
    </location>
</feature>
<feature type="transmembrane region" description="Helical" evidence="5">
    <location>
        <begin position="106"/>
        <end position="129"/>
    </location>
</feature>
<keyword evidence="3 5" id="KW-1133">Transmembrane helix</keyword>
<proteinExistence type="predicted"/>
<feature type="transmembrane region" description="Helical" evidence="5">
    <location>
        <begin position="155"/>
        <end position="181"/>
    </location>
</feature>
<comment type="caution">
    <text evidence="6">The sequence shown here is derived from an EMBL/GenBank/DDBJ whole genome shotgun (WGS) entry which is preliminary data.</text>
</comment>
<name>A0A8S1AJI1_ARCPL</name>
<evidence type="ECO:0000256" key="3">
    <source>
        <dbReference type="ARBA" id="ARBA00022989"/>
    </source>
</evidence>
<keyword evidence="2 5" id="KW-0812">Transmembrane</keyword>
<dbReference type="GO" id="GO:0015179">
    <property type="term" value="F:L-amino acid transmembrane transporter activity"/>
    <property type="evidence" value="ECO:0007669"/>
    <property type="project" value="TreeGrafter"/>
</dbReference>
<evidence type="ECO:0000256" key="1">
    <source>
        <dbReference type="ARBA" id="ARBA00004141"/>
    </source>
</evidence>
<dbReference type="Proteomes" id="UP000494106">
    <property type="component" value="Unassembled WGS sequence"/>
</dbReference>
<dbReference type="GO" id="GO:0016020">
    <property type="term" value="C:membrane"/>
    <property type="evidence" value="ECO:0007669"/>
    <property type="project" value="UniProtKB-SubCell"/>
</dbReference>
<keyword evidence="4 5" id="KW-0472">Membrane</keyword>